<comment type="caution">
    <text evidence="2">The sequence shown here is derived from an EMBL/GenBank/DDBJ whole genome shotgun (WGS) entry which is preliminary data.</text>
</comment>
<dbReference type="InParanoid" id="A0A096PBQ3"/>
<dbReference type="KEGG" id="ota:OT_ostta14g01530"/>
<evidence type="ECO:0000313" key="3">
    <source>
        <dbReference type="Proteomes" id="UP000009170"/>
    </source>
</evidence>
<dbReference type="Gene3D" id="2.60.120.200">
    <property type="match status" value="1"/>
</dbReference>
<keyword evidence="1" id="KW-0472">Membrane</keyword>
<sequence>MGERIERRFESCAEEVTMTMGRARSAMDRRTLSRRLGIAIALIIGWINSVEASSGDLAATCGWESRWETRVAGDAATLDGACGAMGGDDRTTVVEGRNGVWFHGDGGMIMTTGSMNRAVESIVGGEGAFSIEIVVVPDAQAPQFGVTEPLVTFSTSTRAIEWQHYCGGDDGYYLSVWIRHDRVGVCARALAWWAPYQCTLDTNMYGNDVQALSRGFVNTITVMYDITNGVRIAVNGTRTFPPDSFGSTYRHQDGIDVVRAWNASDSRVVVGAYGSNAFTGVIYALRVYDHALSAEDLLRTARESLPISKPYALSINVTCEEDSSTHVKLEAANVLGDAVRFRLVSIPQLGKIFDDDNEAPIVEAPCDLRGSTVRFEPAPNEHSVASAADERFDYASFEFEAFDTETSKVNVTHRATVRVRVVSVNDAPTTSEVHMVAYVGILERIRLPFSDLDVDDQAAAVVITREPKYGSLYSCDGDAAMTSALNLGSSVAVGASPCLAYVANKSSNVDSMEYVIIDSSGARSDPATLAVTIKIPCAALDRHQTLNEDTNGKIRFVAACASSRAVTARIMAPPRHGKITNGLAIVLHASECTKDENTTCAEWWRNASSPSCACGAFDYVPEPNYFNIPGKDIYGRNMSLSGTPAASWDIGNSDTARVRIETVDNTVTDPYVVYISVQNVFDVPMIHIRTSGIEAAGAITPNTTSFALSGAIDMDISPDYDAHAISVTMTSVYAETMALSDARFDWLRPFGGSNKRILRLIGPASAVADALKRAQITFIPRDARTSALVDNVMVRIVIGVRPIVGAQCDLGQECYFQSTVNDPACDAATPPSIPCAIEIKIPVAIADSPAYIATINSRAAQRGGSSRSVQERARVVFAIWFAFGVLTFWLINKCASFARMRAAGAFGF</sequence>
<proteinExistence type="predicted"/>
<dbReference type="OrthoDB" id="10543195at2759"/>
<reference evidence="2 3" key="2">
    <citation type="journal article" date="2014" name="BMC Genomics">
        <title>An improved genome of the model marine alga Ostreococcus tauri unfolds by assessing Illumina de novo assemblies.</title>
        <authorList>
            <person name="Blanc-Mathieu R."/>
            <person name="Verhelst B."/>
            <person name="Derelle E."/>
            <person name="Rombauts S."/>
            <person name="Bouget F.Y."/>
            <person name="Carre I."/>
            <person name="Chateau A."/>
            <person name="Eyre-Walker A."/>
            <person name="Grimsley N."/>
            <person name="Moreau H."/>
            <person name="Piegu B."/>
            <person name="Rivals E."/>
            <person name="Schackwitz W."/>
            <person name="Van de Peer Y."/>
            <person name="Piganeau G."/>
        </authorList>
    </citation>
    <scope>NUCLEOTIDE SEQUENCE [LARGE SCALE GENOMIC DNA]</scope>
    <source>
        <strain evidence="3">OTTH 0595 / CCAP 157/2 / RCC745</strain>
    </source>
</reference>
<reference evidence="3" key="1">
    <citation type="journal article" date="2006" name="Proc. Natl. Acad. Sci. U.S.A.">
        <title>Genome analysis of the smallest free-living eukaryote Ostreococcus tauri unveils many unique features.</title>
        <authorList>
            <person name="Derelle E."/>
            <person name="Ferraz C."/>
            <person name="Rombauts S."/>
            <person name="Rouze P."/>
            <person name="Worden A.Z."/>
            <person name="Robbens S."/>
            <person name="Partensky F."/>
            <person name="Degroeve S."/>
            <person name="Echeynie S."/>
            <person name="Cooke R."/>
            <person name="Saeys Y."/>
            <person name="Wuyts J."/>
            <person name="Jabbari K."/>
            <person name="Bowler C."/>
            <person name="Panaud O."/>
            <person name="Piegu B."/>
            <person name="Ball S.G."/>
            <person name="Ral J.-P."/>
            <person name="Bouget F.-Y."/>
            <person name="Piganeau G."/>
            <person name="De Baets B."/>
            <person name="Picard A."/>
            <person name="Delseny M."/>
            <person name="Demaille J."/>
            <person name="Van de Peer Y."/>
            <person name="Moreau H."/>
        </authorList>
    </citation>
    <scope>NUCLEOTIDE SEQUENCE [LARGE SCALE GENOMIC DNA]</scope>
    <source>
        <strain evidence="3">OTTH 0595 / CCAP 157/2 / RCC745</strain>
    </source>
</reference>
<dbReference type="RefSeq" id="XP_003082974.2">
    <property type="nucleotide sequence ID" value="XM_003082926.2"/>
</dbReference>
<dbReference type="AlphaFoldDB" id="A0A096PBQ3"/>
<protein>
    <submittedName>
        <fullName evidence="2">Concanavalin A-like lectin/glucanase, subgroup</fullName>
    </submittedName>
</protein>
<feature type="transmembrane region" description="Helical" evidence="1">
    <location>
        <begin position="875"/>
        <end position="891"/>
    </location>
</feature>
<dbReference type="GeneID" id="9837895"/>
<gene>
    <name evidence="2" type="ORF">OT_ostta14g01530</name>
</gene>
<dbReference type="EMBL" id="CAID01000014">
    <property type="protein sequence ID" value="CEG02075.1"/>
    <property type="molecule type" value="Genomic_DNA"/>
</dbReference>
<accession>A0A096PBQ3</accession>
<organism evidence="2 3">
    <name type="scientific">Ostreococcus tauri</name>
    <name type="common">Marine green alga</name>
    <dbReference type="NCBI Taxonomy" id="70448"/>
    <lineage>
        <taxon>Eukaryota</taxon>
        <taxon>Viridiplantae</taxon>
        <taxon>Chlorophyta</taxon>
        <taxon>Mamiellophyceae</taxon>
        <taxon>Mamiellales</taxon>
        <taxon>Bathycoccaceae</taxon>
        <taxon>Ostreococcus</taxon>
    </lineage>
</organism>
<evidence type="ECO:0000313" key="2">
    <source>
        <dbReference type="EMBL" id="CEG02075.1"/>
    </source>
</evidence>
<keyword evidence="1" id="KW-1133">Transmembrane helix</keyword>
<name>A0A096PBQ3_OSTTA</name>
<dbReference type="Proteomes" id="UP000009170">
    <property type="component" value="Unassembled WGS sequence"/>
</dbReference>
<dbReference type="SUPFAM" id="SSF49899">
    <property type="entry name" value="Concanavalin A-like lectins/glucanases"/>
    <property type="match status" value="1"/>
</dbReference>
<keyword evidence="1" id="KW-0812">Transmembrane</keyword>
<evidence type="ECO:0000256" key="1">
    <source>
        <dbReference type="SAM" id="Phobius"/>
    </source>
</evidence>
<dbReference type="InterPro" id="IPR013320">
    <property type="entry name" value="ConA-like_dom_sf"/>
</dbReference>
<keyword evidence="3" id="KW-1185">Reference proteome</keyword>